<sequence length="32" mass="3775">RVMYDNVLWKKLTDVLHSNHKILTPADRANLL</sequence>
<feature type="non-terminal residue" evidence="1">
    <location>
        <position position="1"/>
    </location>
</feature>
<dbReference type="EMBL" id="KK122252">
    <property type="protein sequence ID" value="KFM82323.1"/>
    <property type="molecule type" value="Genomic_DNA"/>
</dbReference>
<feature type="non-terminal residue" evidence="1">
    <location>
        <position position="32"/>
    </location>
</feature>
<accession>A0A087UY84</accession>
<gene>
    <name evidence="1" type="ORF">X975_14201</name>
</gene>
<proteinExistence type="predicted"/>
<dbReference type="AlphaFoldDB" id="A0A087UY84"/>
<protein>
    <submittedName>
        <fullName evidence="1">Uncharacterized protein</fullName>
    </submittedName>
</protein>
<keyword evidence="2" id="KW-1185">Reference proteome</keyword>
<reference evidence="1 2" key="1">
    <citation type="submission" date="2013-11" db="EMBL/GenBank/DDBJ databases">
        <title>Genome sequencing of Stegodyphus mimosarum.</title>
        <authorList>
            <person name="Bechsgaard J."/>
        </authorList>
    </citation>
    <scope>NUCLEOTIDE SEQUENCE [LARGE SCALE GENOMIC DNA]</scope>
</reference>
<dbReference type="Proteomes" id="UP000054359">
    <property type="component" value="Unassembled WGS sequence"/>
</dbReference>
<organism evidence="1 2">
    <name type="scientific">Stegodyphus mimosarum</name>
    <name type="common">African social velvet spider</name>
    <dbReference type="NCBI Taxonomy" id="407821"/>
    <lineage>
        <taxon>Eukaryota</taxon>
        <taxon>Metazoa</taxon>
        <taxon>Ecdysozoa</taxon>
        <taxon>Arthropoda</taxon>
        <taxon>Chelicerata</taxon>
        <taxon>Arachnida</taxon>
        <taxon>Araneae</taxon>
        <taxon>Araneomorphae</taxon>
        <taxon>Entelegynae</taxon>
        <taxon>Eresoidea</taxon>
        <taxon>Eresidae</taxon>
        <taxon>Stegodyphus</taxon>
    </lineage>
</organism>
<evidence type="ECO:0000313" key="2">
    <source>
        <dbReference type="Proteomes" id="UP000054359"/>
    </source>
</evidence>
<evidence type="ECO:0000313" key="1">
    <source>
        <dbReference type="EMBL" id="KFM82323.1"/>
    </source>
</evidence>
<name>A0A087UY84_STEMI</name>